<name>A0A284QPA0_ARMOS</name>
<evidence type="ECO:0000313" key="2">
    <source>
        <dbReference type="Proteomes" id="UP000219338"/>
    </source>
</evidence>
<evidence type="ECO:0000313" key="1">
    <source>
        <dbReference type="EMBL" id="SJK98292.1"/>
    </source>
</evidence>
<dbReference type="AlphaFoldDB" id="A0A284QPA0"/>
<protein>
    <submittedName>
        <fullName evidence="1">Uncharacterized protein</fullName>
    </submittedName>
</protein>
<dbReference type="Proteomes" id="UP000219338">
    <property type="component" value="Unassembled WGS sequence"/>
</dbReference>
<sequence length="148" mass="16424">MDRAPRATNPAHSPTLLDISVLHEVAAFKTPTCLASTDAHAFARIHVLLMKHIHGKDFRILVPVQKAKDVCPAHKFAMALNLNLDASDFQPRNGTLDAASKDDCLVRPEVDLDDVRGVSVDLENVGLAAPMKKLRYRAKVVDKQRWRP</sequence>
<accession>A0A284QPA0</accession>
<dbReference type="STRING" id="47428.A0A284QPA0"/>
<gene>
    <name evidence="1" type="ORF">ARMOST_01555</name>
</gene>
<organism evidence="1 2">
    <name type="scientific">Armillaria ostoyae</name>
    <name type="common">Armillaria root rot fungus</name>
    <dbReference type="NCBI Taxonomy" id="47428"/>
    <lineage>
        <taxon>Eukaryota</taxon>
        <taxon>Fungi</taxon>
        <taxon>Dikarya</taxon>
        <taxon>Basidiomycota</taxon>
        <taxon>Agaricomycotina</taxon>
        <taxon>Agaricomycetes</taxon>
        <taxon>Agaricomycetidae</taxon>
        <taxon>Agaricales</taxon>
        <taxon>Marasmiineae</taxon>
        <taxon>Physalacriaceae</taxon>
        <taxon>Armillaria</taxon>
    </lineage>
</organism>
<keyword evidence="2" id="KW-1185">Reference proteome</keyword>
<dbReference type="EMBL" id="FUEG01000001">
    <property type="protein sequence ID" value="SJK98292.1"/>
    <property type="molecule type" value="Genomic_DNA"/>
</dbReference>
<reference evidence="2" key="1">
    <citation type="journal article" date="2017" name="Nat. Ecol. Evol.">
        <title>Genome expansion and lineage-specific genetic innovations in the forest pathogenic fungi Armillaria.</title>
        <authorList>
            <person name="Sipos G."/>
            <person name="Prasanna A.N."/>
            <person name="Walter M.C."/>
            <person name="O'Connor E."/>
            <person name="Balint B."/>
            <person name="Krizsan K."/>
            <person name="Kiss B."/>
            <person name="Hess J."/>
            <person name="Varga T."/>
            <person name="Slot J."/>
            <person name="Riley R."/>
            <person name="Boka B."/>
            <person name="Rigling D."/>
            <person name="Barry K."/>
            <person name="Lee J."/>
            <person name="Mihaltcheva S."/>
            <person name="LaButti K."/>
            <person name="Lipzen A."/>
            <person name="Waldron R."/>
            <person name="Moloney N.M."/>
            <person name="Sperisen C."/>
            <person name="Kredics L."/>
            <person name="Vagvoelgyi C."/>
            <person name="Patrignani A."/>
            <person name="Fitzpatrick D."/>
            <person name="Nagy I."/>
            <person name="Doyle S."/>
            <person name="Anderson J.B."/>
            <person name="Grigoriev I.V."/>
            <person name="Gueldener U."/>
            <person name="Muensterkoetter M."/>
            <person name="Nagy L.G."/>
        </authorList>
    </citation>
    <scope>NUCLEOTIDE SEQUENCE [LARGE SCALE GENOMIC DNA]</scope>
    <source>
        <strain evidence="2">C18/9</strain>
    </source>
</reference>
<proteinExistence type="predicted"/>